<organism evidence="6 7">
    <name type="scientific">Nocardioides aestuarii</name>
    <dbReference type="NCBI Taxonomy" id="252231"/>
    <lineage>
        <taxon>Bacteria</taxon>
        <taxon>Bacillati</taxon>
        <taxon>Actinomycetota</taxon>
        <taxon>Actinomycetes</taxon>
        <taxon>Propionibacteriales</taxon>
        <taxon>Nocardioidaceae</taxon>
        <taxon>Nocardioides</taxon>
    </lineage>
</organism>
<comment type="subcellular location">
    <subcellularLocation>
        <location evidence="1">Membrane</location>
        <topology evidence="1">Multi-pass membrane protein</topology>
    </subcellularLocation>
</comment>
<feature type="transmembrane region" description="Helical" evidence="5">
    <location>
        <begin position="63"/>
        <end position="82"/>
    </location>
</feature>
<dbReference type="Pfam" id="PF02361">
    <property type="entry name" value="CbiQ"/>
    <property type="match status" value="1"/>
</dbReference>
<dbReference type="PANTHER" id="PTHR33514:SF15">
    <property type="entry name" value="COBALT TRANSPORT PROTEIN"/>
    <property type="match status" value="1"/>
</dbReference>
<keyword evidence="2 5" id="KW-0812">Transmembrane</keyword>
<evidence type="ECO:0000256" key="1">
    <source>
        <dbReference type="ARBA" id="ARBA00004141"/>
    </source>
</evidence>
<evidence type="ECO:0000256" key="2">
    <source>
        <dbReference type="ARBA" id="ARBA00022692"/>
    </source>
</evidence>
<feature type="transmembrane region" description="Helical" evidence="5">
    <location>
        <begin position="12"/>
        <end position="29"/>
    </location>
</feature>
<feature type="transmembrane region" description="Helical" evidence="5">
    <location>
        <begin position="237"/>
        <end position="255"/>
    </location>
</feature>
<evidence type="ECO:0000313" key="7">
    <source>
        <dbReference type="Proteomes" id="UP001597351"/>
    </source>
</evidence>
<name>A0ABW4TGI1_9ACTN</name>
<reference evidence="7" key="1">
    <citation type="journal article" date="2019" name="Int. J. Syst. Evol. Microbiol.">
        <title>The Global Catalogue of Microorganisms (GCM) 10K type strain sequencing project: providing services to taxonomists for standard genome sequencing and annotation.</title>
        <authorList>
            <consortium name="The Broad Institute Genomics Platform"/>
            <consortium name="The Broad Institute Genome Sequencing Center for Infectious Disease"/>
            <person name="Wu L."/>
            <person name="Ma J."/>
        </authorList>
    </citation>
    <scope>NUCLEOTIDE SEQUENCE [LARGE SCALE GENOMIC DNA]</scope>
    <source>
        <strain evidence="7">CGMCC 1.12477</strain>
    </source>
</reference>
<evidence type="ECO:0000256" key="3">
    <source>
        <dbReference type="ARBA" id="ARBA00022989"/>
    </source>
</evidence>
<accession>A0ABW4TGI1</accession>
<dbReference type="PANTHER" id="PTHR33514">
    <property type="entry name" value="PROTEIN ABCI12, CHLOROPLASTIC"/>
    <property type="match status" value="1"/>
</dbReference>
<proteinExistence type="predicted"/>
<feature type="transmembrane region" description="Helical" evidence="5">
    <location>
        <begin position="296"/>
        <end position="315"/>
    </location>
</feature>
<comment type="caution">
    <text evidence="6">The sequence shown here is derived from an EMBL/GenBank/DDBJ whole genome shotgun (WGS) entry which is preliminary data.</text>
</comment>
<feature type="transmembrane region" description="Helical" evidence="5">
    <location>
        <begin position="261"/>
        <end position="284"/>
    </location>
</feature>
<evidence type="ECO:0000256" key="4">
    <source>
        <dbReference type="ARBA" id="ARBA00023136"/>
    </source>
</evidence>
<gene>
    <name evidence="6" type="ORF">ACFSDE_01415</name>
</gene>
<dbReference type="CDD" id="cd16914">
    <property type="entry name" value="EcfT"/>
    <property type="match status" value="1"/>
</dbReference>
<feature type="transmembrane region" description="Helical" evidence="5">
    <location>
        <begin position="124"/>
        <end position="141"/>
    </location>
</feature>
<evidence type="ECO:0000256" key="5">
    <source>
        <dbReference type="SAM" id="Phobius"/>
    </source>
</evidence>
<dbReference type="InterPro" id="IPR003339">
    <property type="entry name" value="ABC/ECF_trnsptr_transmembrane"/>
</dbReference>
<keyword evidence="3 5" id="KW-1133">Transmembrane helix</keyword>
<dbReference type="EMBL" id="JBHUGD010000001">
    <property type="protein sequence ID" value="MFD1945433.1"/>
    <property type="molecule type" value="Genomic_DNA"/>
</dbReference>
<dbReference type="RefSeq" id="WP_343915676.1">
    <property type="nucleotide sequence ID" value="NZ_BAAAJT010000002.1"/>
</dbReference>
<protein>
    <submittedName>
        <fullName evidence="6">Energy-coupling factor transporter transmembrane component T</fullName>
    </submittedName>
</protein>
<sequence>MVRGTARLPRDLHPVAWWAWALGLAVAASSTTNPLVLLMVVGVAATAVALRRSDQPWADSFRLYVVLGVVIVVVRVAFRLLLGTGVPGTVLIALPEIQLPEFAAGIVLLGPITRESLLAGLYDGLRLAAIVISVGAANALANPKRLLRSVPPALYEVGTALVVAVTMLPQFADSARRVRAAQSLRGGDTGRVRGLRRFLVPVLEDALERSLAMAAGMDARGYGRAGSAGRVQRTRTGALMLLGLMGVCVGTYAVLDPTAPRWLALPMLLGGLAVACLGLVSAGSRVQRTRYRPDRWQWPELVVVAGGLVAAYAGWRVAHDRLTLAYPPLDAVPQVSALTLVALALALGAALCAPDQRRAVGA</sequence>
<dbReference type="Proteomes" id="UP001597351">
    <property type="component" value="Unassembled WGS sequence"/>
</dbReference>
<feature type="transmembrane region" description="Helical" evidence="5">
    <location>
        <begin position="335"/>
        <end position="353"/>
    </location>
</feature>
<evidence type="ECO:0000313" key="6">
    <source>
        <dbReference type="EMBL" id="MFD1945433.1"/>
    </source>
</evidence>
<keyword evidence="7" id="KW-1185">Reference proteome</keyword>
<keyword evidence="4 5" id="KW-0472">Membrane</keyword>